<dbReference type="PANTHER" id="PTHR16301">
    <property type="entry name" value="IMPACT-RELATED"/>
    <property type="match status" value="1"/>
</dbReference>
<gene>
    <name evidence="9" type="ORF">CVLEPA_LOCUS12143</name>
</gene>
<keyword evidence="4" id="KW-0678">Repressor</keyword>
<dbReference type="SUPFAM" id="SSF54211">
    <property type="entry name" value="Ribosomal protein S5 domain 2-like"/>
    <property type="match status" value="1"/>
</dbReference>
<keyword evidence="10" id="KW-1185">Reference proteome</keyword>
<dbReference type="InterPro" id="IPR001498">
    <property type="entry name" value="Impact_N"/>
</dbReference>
<evidence type="ECO:0000256" key="6">
    <source>
        <dbReference type="ARBA" id="ARBA00023016"/>
    </source>
</evidence>
<evidence type="ECO:0000256" key="2">
    <source>
        <dbReference type="ARBA" id="ARBA00007665"/>
    </source>
</evidence>
<dbReference type="Pfam" id="PF05773">
    <property type="entry name" value="RWD"/>
    <property type="match status" value="1"/>
</dbReference>
<comment type="subunit">
    <text evidence="7">Interacts with GCN1; prevents the interaction of GCN1 with EIF2AK4/GCN2 and inhibits EIF2AK4/GCN2 kinase activity. Interaction with RPL39; this interaction occurs in a GCN1-independent manner. Associates with ribosomes; this interaction occurs in a GCN1-independent manner. Associates with actin; this interaction occurs in a GCN1-independent manner.</text>
</comment>
<dbReference type="InterPro" id="IPR023582">
    <property type="entry name" value="Impact"/>
</dbReference>
<evidence type="ECO:0000256" key="4">
    <source>
        <dbReference type="ARBA" id="ARBA00022491"/>
    </source>
</evidence>
<dbReference type="Gene3D" id="3.10.110.10">
    <property type="entry name" value="Ubiquitin Conjugating Enzyme"/>
    <property type="match status" value="1"/>
</dbReference>
<dbReference type="Gene3D" id="3.30.230.30">
    <property type="entry name" value="Impact, N-terminal domain"/>
    <property type="match status" value="1"/>
</dbReference>
<accession>A0ABP0FQH0</accession>
<proteinExistence type="inferred from homology"/>
<dbReference type="EMBL" id="CAWYQH010000090">
    <property type="protein sequence ID" value="CAK8681911.1"/>
    <property type="molecule type" value="Genomic_DNA"/>
</dbReference>
<protein>
    <recommendedName>
        <fullName evidence="8">RWD domain-containing protein</fullName>
    </recommendedName>
</protein>
<evidence type="ECO:0000256" key="1">
    <source>
        <dbReference type="ARBA" id="ARBA00004496"/>
    </source>
</evidence>
<dbReference type="PROSITE" id="PS50908">
    <property type="entry name" value="RWD"/>
    <property type="match status" value="1"/>
</dbReference>
<evidence type="ECO:0000256" key="7">
    <source>
        <dbReference type="ARBA" id="ARBA00047127"/>
    </source>
</evidence>
<comment type="subcellular location">
    <subcellularLocation>
        <location evidence="1">Cytoplasm</location>
    </subcellularLocation>
</comment>
<comment type="similarity">
    <text evidence="2">Belongs to the IMPACT family.</text>
</comment>
<dbReference type="CDD" id="cd23821">
    <property type="entry name" value="RWD_IMPACT"/>
    <property type="match status" value="1"/>
</dbReference>
<keyword evidence="6" id="KW-0346">Stress response</keyword>
<evidence type="ECO:0000313" key="10">
    <source>
        <dbReference type="Proteomes" id="UP001642483"/>
    </source>
</evidence>
<organism evidence="9 10">
    <name type="scientific">Clavelina lepadiformis</name>
    <name type="common">Light-bulb sea squirt</name>
    <name type="synonym">Ascidia lepadiformis</name>
    <dbReference type="NCBI Taxonomy" id="159417"/>
    <lineage>
        <taxon>Eukaryota</taxon>
        <taxon>Metazoa</taxon>
        <taxon>Chordata</taxon>
        <taxon>Tunicata</taxon>
        <taxon>Ascidiacea</taxon>
        <taxon>Aplousobranchia</taxon>
        <taxon>Clavelinidae</taxon>
        <taxon>Clavelina</taxon>
    </lineage>
</organism>
<dbReference type="InterPro" id="IPR020569">
    <property type="entry name" value="UPF0029_Impact_CS"/>
</dbReference>
<dbReference type="SMART" id="SM00591">
    <property type="entry name" value="RWD"/>
    <property type="match status" value="1"/>
</dbReference>
<evidence type="ECO:0000313" key="9">
    <source>
        <dbReference type="EMBL" id="CAK8681911.1"/>
    </source>
</evidence>
<evidence type="ECO:0000256" key="5">
    <source>
        <dbReference type="ARBA" id="ARBA00022845"/>
    </source>
</evidence>
<dbReference type="Pfam" id="PF01205">
    <property type="entry name" value="Impact_N"/>
    <property type="match status" value="1"/>
</dbReference>
<sequence length="275" mass="31487">MDNLSLQVDEIEALSSIYENEFYVVDETSRVYKISICDTTKFKIDLQVVLPPTYPSYTAPKYELHAPWLKSHNRSTLQDKLDKVYQENVGQSVLFMWVEAIREFVQEKLDSVAAVQDAHERLSPKMIEEDETVIREPAPAIKHGEPFTDRRSTFQAHLACVTTPQQVAAVRQELLQNRKISNATHNIMAYRIFNDANSSYHQDCDDDGETAAGGRMLHLLEILDVKDVVVIVSRWYGGILLGPDRFKHINNVTRNILVQEGFIDEQAKKSGRKHK</sequence>
<name>A0ABP0FQH0_CLALP</name>
<dbReference type="Proteomes" id="UP001642483">
    <property type="component" value="Unassembled WGS sequence"/>
</dbReference>
<dbReference type="InterPro" id="IPR006575">
    <property type="entry name" value="RWD_dom"/>
</dbReference>
<dbReference type="InterPro" id="IPR036956">
    <property type="entry name" value="Impact_N_sf"/>
</dbReference>
<dbReference type="PANTHER" id="PTHR16301:SF25">
    <property type="entry name" value="PROTEIN IMPACT"/>
    <property type="match status" value="1"/>
</dbReference>
<evidence type="ECO:0000256" key="3">
    <source>
        <dbReference type="ARBA" id="ARBA00022490"/>
    </source>
</evidence>
<dbReference type="PROSITE" id="PS00910">
    <property type="entry name" value="UPF0029"/>
    <property type="match status" value="1"/>
</dbReference>
<keyword evidence="3" id="KW-0963">Cytoplasm</keyword>
<keyword evidence="5" id="KW-0810">Translation regulation</keyword>
<dbReference type="SUPFAM" id="SSF54495">
    <property type="entry name" value="UBC-like"/>
    <property type="match status" value="1"/>
</dbReference>
<feature type="domain" description="RWD" evidence="8">
    <location>
        <begin position="9"/>
        <end position="108"/>
    </location>
</feature>
<comment type="caution">
    <text evidence="9">The sequence shown here is derived from an EMBL/GenBank/DDBJ whole genome shotgun (WGS) entry which is preliminary data.</text>
</comment>
<reference evidence="9 10" key="1">
    <citation type="submission" date="2024-02" db="EMBL/GenBank/DDBJ databases">
        <authorList>
            <person name="Daric V."/>
            <person name="Darras S."/>
        </authorList>
    </citation>
    <scope>NUCLEOTIDE SEQUENCE [LARGE SCALE GENOMIC DNA]</scope>
</reference>
<dbReference type="InterPro" id="IPR020568">
    <property type="entry name" value="Ribosomal_Su5_D2-typ_SF"/>
</dbReference>
<dbReference type="InterPro" id="IPR016135">
    <property type="entry name" value="UBQ-conjugating_enzyme/RWD"/>
</dbReference>
<evidence type="ECO:0000259" key="8">
    <source>
        <dbReference type="PROSITE" id="PS50908"/>
    </source>
</evidence>